<dbReference type="GO" id="GO:0008374">
    <property type="term" value="F:O-acyltransferase activity"/>
    <property type="evidence" value="ECO:0007669"/>
    <property type="project" value="TreeGrafter"/>
</dbReference>
<dbReference type="Pfam" id="PF12464">
    <property type="entry name" value="Mac"/>
    <property type="match status" value="1"/>
</dbReference>
<sequence length="180" mass="19756">MSAEKEKMLAGELFDPNDETLVLERKRARRLVRQFNEAEEDEGMKRNDTLRQLFGSLGKKVYIEPTFRCDYGYHIDAGDQLFVNYDCVFLDIAPIRFGEGCMVGPGVHIYTVSHPLNAKEYGEPVRIGAHVWIGGGALIMPGVTIGDEAVVAAGAVVTKDVPPNTLVGGNPAKVIQHIDV</sequence>
<organism evidence="5 6">
    <name type="scientific">Salsuginibacillus halophilus</name>
    <dbReference type="NCBI Taxonomy" id="517424"/>
    <lineage>
        <taxon>Bacteria</taxon>
        <taxon>Bacillati</taxon>
        <taxon>Bacillota</taxon>
        <taxon>Bacilli</taxon>
        <taxon>Bacillales</taxon>
        <taxon>Bacillaceae</taxon>
        <taxon>Salsuginibacillus</taxon>
    </lineage>
</organism>
<dbReference type="GO" id="GO:0016407">
    <property type="term" value="F:acetyltransferase activity"/>
    <property type="evidence" value="ECO:0007669"/>
    <property type="project" value="InterPro"/>
</dbReference>
<dbReference type="PANTHER" id="PTHR23416">
    <property type="entry name" value="SIALIC ACID SYNTHASE-RELATED"/>
    <property type="match status" value="1"/>
</dbReference>
<comment type="caution">
    <text evidence="5">The sequence shown here is derived from an EMBL/GenBank/DDBJ whole genome shotgun (WGS) entry which is preliminary data.</text>
</comment>
<proteinExistence type="inferred from homology"/>
<dbReference type="GO" id="GO:0005829">
    <property type="term" value="C:cytosol"/>
    <property type="evidence" value="ECO:0007669"/>
    <property type="project" value="TreeGrafter"/>
</dbReference>
<dbReference type="FunFam" id="2.160.10.10:FF:000008">
    <property type="entry name" value="Maltose O-acetyltransferase"/>
    <property type="match status" value="1"/>
</dbReference>
<evidence type="ECO:0000259" key="4">
    <source>
        <dbReference type="SMART" id="SM01266"/>
    </source>
</evidence>
<dbReference type="CDD" id="cd03357">
    <property type="entry name" value="LbH_MAT_GAT"/>
    <property type="match status" value="1"/>
</dbReference>
<evidence type="ECO:0000256" key="3">
    <source>
        <dbReference type="ARBA" id="ARBA00022737"/>
    </source>
</evidence>
<feature type="domain" description="Maltose/galactoside acetyltransferase" evidence="4">
    <location>
        <begin position="5"/>
        <end position="59"/>
    </location>
</feature>
<dbReference type="PANTHER" id="PTHR23416:SF23">
    <property type="entry name" value="ACETYLTRANSFERASE C18B11.09C-RELATED"/>
    <property type="match status" value="1"/>
</dbReference>
<dbReference type="OrthoDB" id="9812571at2"/>
<dbReference type="InterPro" id="IPR024688">
    <property type="entry name" value="Mac_dom"/>
</dbReference>
<evidence type="ECO:0000313" key="6">
    <source>
        <dbReference type="Proteomes" id="UP000242310"/>
    </source>
</evidence>
<dbReference type="InterPro" id="IPR001451">
    <property type="entry name" value="Hexapep"/>
</dbReference>
<dbReference type="Gene3D" id="2.160.10.10">
    <property type="entry name" value="Hexapeptide repeat proteins"/>
    <property type="match status" value="1"/>
</dbReference>
<name>A0A2P8HAN1_9BACI</name>
<dbReference type="AlphaFoldDB" id="A0A2P8HAN1"/>
<dbReference type="PROSITE" id="PS00101">
    <property type="entry name" value="HEXAPEP_TRANSFERASES"/>
    <property type="match status" value="1"/>
</dbReference>
<keyword evidence="2 5" id="KW-0808">Transferase</keyword>
<gene>
    <name evidence="5" type="ORF">B0H94_11199</name>
</gene>
<dbReference type="InterPro" id="IPR018357">
    <property type="entry name" value="Hexapep_transf_CS"/>
</dbReference>
<reference evidence="5 6" key="1">
    <citation type="submission" date="2018-03" db="EMBL/GenBank/DDBJ databases">
        <title>Genomic Encyclopedia of Type Strains, Phase III (KMG-III): the genomes of soil and plant-associated and newly described type strains.</title>
        <authorList>
            <person name="Whitman W."/>
        </authorList>
    </citation>
    <scope>NUCLEOTIDE SEQUENCE [LARGE SCALE GENOMIC DNA]</scope>
    <source>
        <strain evidence="5 6">CGMCC 1.07653</strain>
    </source>
</reference>
<dbReference type="EMBL" id="PYAV01000011">
    <property type="protein sequence ID" value="PSL43274.1"/>
    <property type="molecule type" value="Genomic_DNA"/>
</dbReference>
<dbReference type="InterPro" id="IPR011004">
    <property type="entry name" value="Trimer_LpxA-like_sf"/>
</dbReference>
<dbReference type="Pfam" id="PF00132">
    <property type="entry name" value="Hexapep"/>
    <property type="match status" value="1"/>
</dbReference>
<dbReference type="InterPro" id="IPR051159">
    <property type="entry name" value="Hexapeptide_acetyltransf"/>
</dbReference>
<keyword evidence="3" id="KW-0677">Repeat</keyword>
<accession>A0A2P8HAN1</accession>
<dbReference type="SUPFAM" id="SSF51161">
    <property type="entry name" value="Trimeric LpxA-like enzymes"/>
    <property type="match status" value="1"/>
</dbReference>
<evidence type="ECO:0000256" key="2">
    <source>
        <dbReference type="ARBA" id="ARBA00022679"/>
    </source>
</evidence>
<dbReference type="RefSeq" id="WP_106589414.1">
    <property type="nucleotide sequence ID" value="NZ_PYAV01000011.1"/>
</dbReference>
<comment type="similarity">
    <text evidence="1">Belongs to the transferase hexapeptide repeat family.</text>
</comment>
<evidence type="ECO:0000313" key="5">
    <source>
        <dbReference type="EMBL" id="PSL43274.1"/>
    </source>
</evidence>
<protein>
    <submittedName>
        <fullName evidence="5">Maltose O-acetyltransferase</fullName>
    </submittedName>
</protein>
<dbReference type="SMART" id="SM01266">
    <property type="entry name" value="Mac"/>
    <property type="match status" value="1"/>
</dbReference>
<dbReference type="Proteomes" id="UP000242310">
    <property type="component" value="Unassembled WGS sequence"/>
</dbReference>
<keyword evidence="6" id="KW-1185">Reference proteome</keyword>
<evidence type="ECO:0000256" key="1">
    <source>
        <dbReference type="ARBA" id="ARBA00007274"/>
    </source>
</evidence>